<keyword evidence="3" id="KW-1185">Reference proteome</keyword>
<organism evidence="3 4">
    <name type="scientific">Toxocara canis</name>
    <name type="common">Canine roundworm</name>
    <dbReference type="NCBI Taxonomy" id="6265"/>
    <lineage>
        <taxon>Eukaryota</taxon>
        <taxon>Metazoa</taxon>
        <taxon>Ecdysozoa</taxon>
        <taxon>Nematoda</taxon>
        <taxon>Chromadorea</taxon>
        <taxon>Rhabditida</taxon>
        <taxon>Spirurina</taxon>
        <taxon>Ascaridomorpha</taxon>
        <taxon>Ascaridoidea</taxon>
        <taxon>Toxocaridae</taxon>
        <taxon>Toxocara</taxon>
    </lineage>
</organism>
<reference evidence="4" key="1">
    <citation type="submission" date="2016-06" db="UniProtKB">
        <authorList>
            <consortium name="WormBaseParasite"/>
        </authorList>
    </citation>
    <scope>IDENTIFICATION</scope>
</reference>
<feature type="compositionally biased region" description="Basic and acidic residues" evidence="1">
    <location>
        <begin position="9"/>
        <end position="21"/>
    </location>
</feature>
<gene>
    <name evidence="2" type="ORF">TCNE_LOCUS9706</name>
</gene>
<protein>
    <submittedName>
        <fullName evidence="2 4">Uncharacterized protein</fullName>
    </submittedName>
</protein>
<dbReference type="Proteomes" id="UP000050794">
    <property type="component" value="Unassembled WGS sequence"/>
</dbReference>
<feature type="region of interest" description="Disordered" evidence="1">
    <location>
        <begin position="36"/>
        <end position="55"/>
    </location>
</feature>
<feature type="compositionally biased region" description="Low complexity" evidence="1">
    <location>
        <begin position="40"/>
        <end position="55"/>
    </location>
</feature>
<name>A0A183UMI6_TOXCA</name>
<sequence>MKCTHRSSKKEIWKKSAKEDRFCERGHRAHALTTADHALQQQQQQQQQQHQQQQQCPLTSFIKTLPETMVLRGDSELRNGSIVPQGDI</sequence>
<evidence type="ECO:0000256" key="1">
    <source>
        <dbReference type="SAM" id="MobiDB-lite"/>
    </source>
</evidence>
<dbReference type="WBParaSite" id="TCNE_0000970601-mRNA-1">
    <property type="protein sequence ID" value="TCNE_0000970601-mRNA-1"/>
    <property type="gene ID" value="TCNE_0000970601"/>
</dbReference>
<evidence type="ECO:0000313" key="2">
    <source>
        <dbReference type="EMBL" id="VDM41027.1"/>
    </source>
</evidence>
<proteinExistence type="predicted"/>
<dbReference type="EMBL" id="UYWY01020260">
    <property type="protein sequence ID" value="VDM41027.1"/>
    <property type="molecule type" value="Genomic_DNA"/>
</dbReference>
<evidence type="ECO:0000313" key="4">
    <source>
        <dbReference type="WBParaSite" id="TCNE_0000970601-mRNA-1"/>
    </source>
</evidence>
<reference evidence="2 3" key="2">
    <citation type="submission" date="2018-11" db="EMBL/GenBank/DDBJ databases">
        <authorList>
            <consortium name="Pathogen Informatics"/>
        </authorList>
    </citation>
    <scope>NUCLEOTIDE SEQUENCE [LARGE SCALE GENOMIC DNA]</scope>
</reference>
<dbReference type="AlphaFoldDB" id="A0A183UMI6"/>
<accession>A0A183UMI6</accession>
<feature type="region of interest" description="Disordered" evidence="1">
    <location>
        <begin position="1"/>
        <end position="21"/>
    </location>
</feature>
<evidence type="ECO:0000313" key="3">
    <source>
        <dbReference type="Proteomes" id="UP000050794"/>
    </source>
</evidence>